<dbReference type="OrthoDB" id="9805070at2"/>
<dbReference type="InterPro" id="IPR050570">
    <property type="entry name" value="Cell_wall_metabolism_enzyme"/>
</dbReference>
<dbReference type="PANTHER" id="PTHR21666:SF270">
    <property type="entry name" value="MUREIN HYDROLASE ACTIVATOR ENVC"/>
    <property type="match status" value="1"/>
</dbReference>
<organism evidence="6 7">
    <name type="scientific">Sporolactobacillus nakayamae</name>
    <dbReference type="NCBI Taxonomy" id="269670"/>
    <lineage>
        <taxon>Bacteria</taxon>
        <taxon>Bacillati</taxon>
        <taxon>Bacillota</taxon>
        <taxon>Bacilli</taxon>
        <taxon>Bacillales</taxon>
        <taxon>Sporolactobacillaceae</taxon>
        <taxon>Sporolactobacillus</taxon>
    </lineage>
</organism>
<dbReference type="InterPro" id="IPR011055">
    <property type="entry name" value="Dup_hybrid_motif"/>
</dbReference>
<dbReference type="Gene3D" id="6.10.250.3150">
    <property type="match status" value="1"/>
</dbReference>
<gene>
    <name evidence="6" type="ORF">SAMN02982927_02146</name>
</gene>
<feature type="domain" description="Peptidoglycan hydrolase PcsB coiled-coil" evidence="5">
    <location>
        <begin position="96"/>
        <end position="166"/>
    </location>
</feature>
<dbReference type="Gene3D" id="2.70.70.10">
    <property type="entry name" value="Glucose Permease (Domain IIA)"/>
    <property type="match status" value="1"/>
</dbReference>
<dbReference type="RefSeq" id="WP_010024625.1">
    <property type="nucleotide sequence ID" value="NZ_FOOY01000014.1"/>
</dbReference>
<evidence type="ECO:0000313" key="7">
    <source>
        <dbReference type="Proteomes" id="UP000198752"/>
    </source>
</evidence>
<dbReference type="InterPro" id="IPR016047">
    <property type="entry name" value="M23ase_b-sheet_dom"/>
</dbReference>
<keyword evidence="6" id="KW-0378">Hydrolase</keyword>
<evidence type="ECO:0000256" key="1">
    <source>
        <dbReference type="ARBA" id="ARBA00022729"/>
    </source>
</evidence>
<dbReference type="SUPFAM" id="SSF51261">
    <property type="entry name" value="Duplicated hybrid motif"/>
    <property type="match status" value="1"/>
</dbReference>
<feature type="signal peptide" evidence="3">
    <location>
        <begin position="1"/>
        <end position="29"/>
    </location>
</feature>
<proteinExistence type="predicted"/>
<dbReference type="Pfam" id="PF01551">
    <property type="entry name" value="Peptidase_M23"/>
    <property type="match status" value="1"/>
</dbReference>
<evidence type="ECO:0000259" key="5">
    <source>
        <dbReference type="Pfam" id="PF24568"/>
    </source>
</evidence>
<name>A0A1I2T3A0_9BACL</name>
<sequence>MKRKYLRTTMILGTAFLLITSYTESYAHATSERQFNTKQSLSSEQQLSKNDRQQDVAINRIKSSEKQIEKIKRSVADKQSKLVESEAISESMKDQIDRLTKQISIRDKLLKERIRSIYINGGAISYLDVLLGADSFGNFLDRLFALKLITETDNKILTAQEKDKKDQVSKQKILKQELINLKNGLADLKKLENDLLQKQKDQKNELALLRKEASKIKEKSMDKKEEKDIVKAQTSSAENRASTLSLKKLSLNKSDFINPTQGYISSGFGNRSFDNSFHPGIDIANSEGTPVKAAADGVVFRAYQSSSYGNTVMVSHQIDGKLYTTVYAHLNAYNVSTGERVTQGQVIGGMGNTGESFGSHLHFELYIGPWTPPPHKGAVNPVSYIQ</sequence>
<dbReference type="Pfam" id="PF24568">
    <property type="entry name" value="CC_PcsB"/>
    <property type="match status" value="1"/>
</dbReference>
<feature type="coiled-coil region" evidence="2">
    <location>
        <begin position="61"/>
        <end position="102"/>
    </location>
</feature>
<keyword evidence="1 3" id="KW-0732">Signal</keyword>
<feature type="coiled-coil region" evidence="2">
    <location>
        <begin position="171"/>
        <end position="226"/>
    </location>
</feature>
<dbReference type="STRING" id="269670.SAMN02982927_02146"/>
<dbReference type="EMBL" id="FOOY01000014">
    <property type="protein sequence ID" value="SFG59442.1"/>
    <property type="molecule type" value="Genomic_DNA"/>
</dbReference>
<dbReference type="CDD" id="cd12797">
    <property type="entry name" value="M23_peptidase"/>
    <property type="match status" value="1"/>
</dbReference>
<evidence type="ECO:0000256" key="3">
    <source>
        <dbReference type="SAM" id="SignalP"/>
    </source>
</evidence>
<keyword evidence="7" id="KW-1185">Reference proteome</keyword>
<dbReference type="GO" id="GO:0004222">
    <property type="term" value="F:metalloendopeptidase activity"/>
    <property type="evidence" value="ECO:0007669"/>
    <property type="project" value="TreeGrafter"/>
</dbReference>
<evidence type="ECO:0000259" key="4">
    <source>
        <dbReference type="Pfam" id="PF01551"/>
    </source>
</evidence>
<dbReference type="InterPro" id="IPR057309">
    <property type="entry name" value="PcsB_CC"/>
</dbReference>
<evidence type="ECO:0000256" key="2">
    <source>
        <dbReference type="SAM" id="Coils"/>
    </source>
</evidence>
<feature type="chain" id="PRO_5011727476" evidence="3">
    <location>
        <begin position="30"/>
        <end position="386"/>
    </location>
</feature>
<protein>
    <submittedName>
        <fullName evidence="6">Murein DD-endopeptidase MepM and murein hydrolase activator NlpD, contain LysM domain</fullName>
    </submittedName>
</protein>
<evidence type="ECO:0000313" key="6">
    <source>
        <dbReference type="EMBL" id="SFG59442.1"/>
    </source>
</evidence>
<dbReference type="Proteomes" id="UP000198752">
    <property type="component" value="Unassembled WGS sequence"/>
</dbReference>
<feature type="domain" description="M23ase beta-sheet core" evidence="4">
    <location>
        <begin position="277"/>
        <end position="367"/>
    </location>
</feature>
<keyword evidence="2" id="KW-0175">Coiled coil</keyword>
<dbReference type="AlphaFoldDB" id="A0A1I2T3A0"/>
<reference evidence="7" key="1">
    <citation type="submission" date="2016-10" db="EMBL/GenBank/DDBJ databases">
        <authorList>
            <person name="Varghese N."/>
            <person name="Submissions S."/>
        </authorList>
    </citation>
    <scope>NUCLEOTIDE SEQUENCE [LARGE SCALE GENOMIC DNA]</scope>
    <source>
        <strain evidence="7">ATCC 700379</strain>
    </source>
</reference>
<dbReference type="PANTHER" id="PTHR21666">
    <property type="entry name" value="PEPTIDASE-RELATED"/>
    <property type="match status" value="1"/>
</dbReference>
<accession>A0A1I2T3A0</accession>